<dbReference type="EMBL" id="JACGZW010000017">
    <property type="protein sequence ID" value="MBB1159032.1"/>
    <property type="molecule type" value="Genomic_DNA"/>
</dbReference>
<keyword evidence="2" id="KW-0812">Transmembrane</keyword>
<organism evidence="3 4">
    <name type="scientific">Amycolatopsis dendrobii</name>
    <dbReference type="NCBI Taxonomy" id="2760662"/>
    <lineage>
        <taxon>Bacteria</taxon>
        <taxon>Bacillati</taxon>
        <taxon>Actinomycetota</taxon>
        <taxon>Actinomycetes</taxon>
        <taxon>Pseudonocardiales</taxon>
        <taxon>Pseudonocardiaceae</taxon>
        <taxon>Amycolatopsis</taxon>
    </lineage>
</organism>
<evidence type="ECO:0000313" key="3">
    <source>
        <dbReference type="EMBL" id="MBB1159032.1"/>
    </source>
</evidence>
<protein>
    <submittedName>
        <fullName evidence="3">Uncharacterized protein</fullName>
    </submittedName>
</protein>
<reference evidence="3 4" key="1">
    <citation type="submission" date="2020-08" db="EMBL/GenBank/DDBJ databases">
        <title>Amycolatopsis sp. nov. DR6-1 isolated from Dendrobium heterocarpum.</title>
        <authorList>
            <person name="Tedsree N."/>
            <person name="Kuncharoen N."/>
            <person name="Likhitwitayawuid K."/>
            <person name="Tanasupawat S."/>
        </authorList>
    </citation>
    <scope>NUCLEOTIDE SEQUENCE [LARGE SCALE GENOMIC DNA]</scope>
    <source>
        <strain evidence="3 4">DR6-1</strain>
    </source>
</reference>
<name>A0A7W3W689_9PSEU</name>
<evidence type="ECO:0000313" key="4">
    <source>
        <dbReference type="Proteomes" id="UP000526734"/>
    </source>
</evidence>
<sequence length="237" mass="24667">MGYPGMPAPAGQAQIPALVLAGVLGLCEIIVLWAEAATMINHSWNSGSYVHPLLAVLSIVVLAGAVLLATRGLRPARFLVVPAVAQMVVAIVSLSRLLSRHVLAVVETQTGVAAIVAGLAAIAMLLPPVAKLLPGAQPAEAGYGPSAWTAPSAQFTPPGYAGQVPQAGYAPQPGADTPGSLGFHRSPVFPGRPAFHRSPVCLHSPAFRRCLALLRSRGIHHSPRPRPSLDTRRNPGW</sequence>
<accession>A0A7W3W689</accession>
<comment type="caution">
    <text evidence="3">The sequence shown here is derived from an EMBL/GenBank/DDBJ whole genome shotgun (WGS) entry which is preliminary data.</text>
</comment>
<proteinExistence type="predicted"/>
<keyword evidence="4" id="KW-1185">Reference proteome</keyword>
<dbReference type="AlphaFoldDB" id="A0A7W3W689"/>
<evidence type="ECO:0000256" key="1">
    <source>
        <dbReference type="SAM" id="MobiDB-lite"/>
    </source>
</evidence>
<feature type="transmembrane region" description="Helical" evidence="2">
    <location>
        <begin position="110"/>
        <end position="130"/>
    </location>
</feature>
<dbReference type="Proteomes" id="UP000526734">
    <property type="component" value="Unassembled WGS sequence"/>
</dbReference>
<gene>
    <name evidence="3" type="ORF">H4281_38305</name>
</gene>
<feature type="region of interest" description="Disordered" evidence="1">
    <location>
        <begin position="164"/>
        <end position="183"/>
    </location>
</feature>
<feature type="transmembrane region" description="Helical" evidence="2">
    <location>
        <begin position="76"/>
        <end position="98"/>
    </location>
</feature>
<feature type="transmembrane region" description="Helical" evidence="2">
    <location>
        <begin position="49"/>
        <end position="70"/>
    </location>
</feature>
<keyword evidence="2" id="KW-0472">Membrane</keyword>
<feature type="transmembrane region" description="Helical" evidence="2">
    <location>
        <begin position="15"/>
        <end position="37"/>
    </location>
</feature>
<keyword evidence="2" id="KW-1133">Transmembrane helix</keyword>
<evidence type="ECO:0000256" key="2">
    <source>
        <dbReference type="SAM" id="Phobius"/>
    </source>
</evidence>
<dbReference type="RefSeq" id="WP_182895745.1">
    <property type="nucleotide sequence ID" value="NZ_JACGZW010000017.1"/>
</dbReference>